<dbReference type="FunFam" id="3.20.20.105:FF:000001">
    <property type="entry name" value="Queuine tRNA-ribosyltransferase"/>
    <property type="match status" value="1"/>
</dbReference>
<evidence type="ECO:0000256" key="3">
    <source>
        <dbReference type="ARBA" id="ARBA00022679"/>
    </source>
</evidence>
<dbReference type="EMBL" id="AP021874">
    <property type="protein sequence ID" value="BBO69625.1"/>
    <property type="molecule type" value="Genomic_DNA"/>
</dbReference>
<dbReference type="RefSeq" id="WP_155317644.1">
    <property type="nucleotide sequence ID" value="NZ_AP021874.1"/>
</dbReference>
<keyword evidence="3 7" id="KW-0808">Transferase</keyword>
<accession>A0A5K7YML8</accession>
<feature type="binding site" evidence="7">
    <location>
        <position position="309"/>
    </location>
    <ligand>
        <name>Zn(2+)</name>
        <dbReference type="ChEBI" id="CHEBI:29105"/>
    </ligand>
</feature>
<feature type="region of interest" description="RNA binding; important for wobble base 34 recognition" evidence="7">
    <location>
        <begin position="271"/>
        <end position="275"/>
    </location>
</feature>
<keyword evidence="5 7" id="KW-0671">Queuosine biosynthesis</keyword>
<comment type="function">
    <text evidence="7">Catalyzes the base-exchange of a guanine (G) residue with the queuine precursor 7-aminomethyl-7-deazaguanine (PreQ1) at position 34 (anticodon wobble position) in tRNAs with GU(N) anticodons (tRNA-Asp, -Asn, -His and -Tyr). Catalysis occurs through a double-displacement mechanism. The nucleophile active site attacks the C1' of nucleotide 34 to detach the guanine base from the RNA, forming a covalent enzyme-RNA intermediate. The proton acceptor active site deprotonates the incoming PreQ1, allowing a nucleophilic attack on the C1' of the ribose to form the product. After dissociation, two additional enzymatic reactions on the tRNA convert PreQ1 to queuine (Q), resulting in the hypermodified nucleoside queuosine (7-(((4,5-cis-dihydroxy-2-cyclopenten-1-yl)amino)methyl)-7-deazaguanosine).</text>
</comment>
<feature type="region of interest" description="RNA binding" evidence="7">
    <location>
        <begin position="247"/>
        <end position="253"/>
    </location>
</feature>
<feature type="binding site" evidence="7">
    <location>
        <begin position="90"/>
        <end position="94"/>
    </location>
    <ligand>
        <name>substrate</name>
    </ligand>
</feature>
<dbReference type="InterPro" id="IPR004803">
    <property type="entry name" value="TGT"/>
</dbReference>
<dbReference type="Gene3D" id="3.20.20.105">
    <property type="entry name" value="Queuine tRNA-ribosyltransferase-like"/>
    <property type="match status" value="1"/>
</dbReference>
<feature type="binding site" evidence="7">
    <location>
        <position position="144"/>
    </location>
    <ligand>
        <name>substrate</name>
    </ligand>
</feature>
<evidence type="ECO:0000256" key="2">
    <source>
        <dbReference type="ARBA" id="ARBA00022676"/>
    </source>
</evidence>
<comment type="catalytic activity">
    <reaction evidence="6 7">
        <text>7-aminomethyl-7-carbaguanine + guanosine(34) in tRNA = 7-aminomethyl-7-carbaguanosine(34) in tRNA + guanine</text>
        <dbReference type="Rhea" id="RHEA:24104"/>
        <dbReference type="Rhea" id="RHEA-COMP:10341"/>
        <dbReference type="Rhea" id="RHEA-COMP:10342"/>
        <dbReference type="ChEBI" id="CHEBI:16235"/>
        <dbReference type="ChEBI" id="CHEBI:58703"/>
        <dbReference type="ChEBI" id="CHEBI:74269"/>
        <dbReference type="ChEBI" id="CHEBI:82833"/>
        <dbReference type="EC" id="2.4.2.29"/>
    </reaction>
</comment>
<dbReference type="NCBIfam" id="TIGR00430">
    <property type="entry name" value="Q_tRNA_tgt"/>
    <property type="match status" value="1"/>
</dbReference>
<evidence type="ECO:0000256" key="6">
    <source>
        <dbReference type="ARBA" id="ARBA00050112"/>
    </source>
</evidence>
<reference evidence="9 10" key="1">
    <citation type="submission" date="2019-11" db="EMBL/GenBank/DDBJ databases">
        <title>Comparative genomics of hydrocarbon-degrading Desulfosarcina strains.</title>
        <authorList>
            <person name="Watanabe M."/>
            <person name="Kojima H."/>
            <person name="Fukui M."/>
        </authorList>
    </citation>
    <scope>NUCLEOTIDE SEQUENCE [LARGE SCALE GENOMIC DNA]</scope>
    <source>
        <strain evidence="9 10">PL12</strain>
    </source>
</reference>
<dbReference type="GO" id="GO:0046872">
    <property type="term" value="F:metal ion binding"/>
    <property type="evidence" value="ECO:0007669"/>
    <property type="project" value="UniProtKB-KW"/>
</dbReference>
<dbReference type="SUPFAM" id="SSF51713">
    <property type="entry name" value="tRNA-guanine transglycosylase"/>
    <property type="match status" value="1"/>
</dbReference>
<feature type="domain" description="tRNA-guanine(15) transglycosylase-like" evidence="8">
    <location>
        <begin position="12"/>
        <end position="368"/>
    </location>
</feature>
<dbReference type="AlphaFoldDB" id="A0A5K7YML8"/>
<dbReference type="GO" id="GO:0005829">
    <property type="term" value="C:cytosol"/>
    <property type="evidence" value="ECO:0007669"/>
    <property type="project" value="TreeGrafter"/>
</dbReference>
<dbReference type="GO" id="GO:0008479">
    <property type="term" value="F:tRNA-guanosine(34) queuine transglycosylase activity"/>
    <property type="evidence" value="ECO:0007669"/>
    <property type="project" value="UniProtKB-UniRule"/>
</dbReference>
<feature type="active site" description="Proton acceptor" evidence="7">
    <location>
        <position position="90"/>
    </location>
</feature>
<dbReference type="Proteomes" id="UP000427906">
    <property type="component" value="Chromosome"/>
</dbReference>
<dbReference type="EC" id="2.4.2.29" evidence="7"/>
<dbReference type="Pfam" id="PF01702">
    <property type="entry name" value="TGT"/>
    <property type="match status" value="1"/>
</dbReference>
<dbReference type="UniPathway" id="UPA00392"/>
<dbReference type="OrthoDB" id="9805417at2"/>
<evidence type="ECO:0000259" key="8">
    <source>
        <dbReference type="Pfam" id="PF01702"/>
    </source>
</evidence>
<dbReference type="PANTHER" id="PTHR46499">
    <property type="entry name" value="QUEUINE TRNA-RIBOSYLTRANSFERASE"/>
    <property type="match status" value="1"/>
</dbReference>
<name>A0A5K7YML8_9BACT</name>
<comment type="similarity">
    <text evidence="7">Belongs to the queuine tRNA-ribosyltransferase family.</text>
</comment>
<feature type="binding site" evidence="7">
    <location>
        <position position="216"/>
    </location>
    <ligand>
        <name>substrate</name>
    </ligand>
</feature>
<dbReference type="PANTHER" id="PTHR46499:SF1">
    <property type="entry name" value="QUEUINE TRNA-RIBOSYLTRANSFERASE"/>
    <property type="match status" value="1"/>
</dbReference>
<keyword evidence="7" id="KW-0862">Zinc</keyword>
<dbReference type="NCBIfam" id="TIGR00449">
    <property type="entry name" value="tgt_general"/>
    <property type="match status" value="1"/>
</dbReference>
<feature type="binding site" evidence="7">
    <location>
        <position position="306"/>
    </location>
    <ligand>
        <name>Zn(2+)</name>
        <dbReference type="ChEBI" id="CHEBI:29105"/>
    </ligand>
</feature>
<keyword evidence="7" id="KW-0479">Metal-binding</keyword>
<comment type="subunit">
    <text evidence="7">Homodimer. Within each dimer, one monomer is responsible for RNA recognition and catalysis, while the other monomer binds to the replacement base PreQ1.</text>
</comment>
<feature type="binding site" evidence="7">
    <location>
        <position position="189"/>
    </location>
    <ligand>
        <name>substrate</name>
    </ligand>
</feature>
<evidence type="ECO:0000313" key="9">
    <source>
        <dbReference type="EMBL" id="BBO69625.1"/>
    </source>
</evidence>
<evidence type="ECO:0000256" key="1">
    <source>
        <dbReference type="ARBA" id="ARBA00004691"/>
    </source>
</evidence>
<dbReference type="HAMAP" id="MF_00168">
    <property type="entry name" value="Q_tRNA_Tgt"/>
    <property type="match status" value="1"/>
</dbReference>
<proteinExistence type="inferred from homology"/>
<feature type="active site" description="Nucleophile" evidence="7">
    <location>
        <position position="266"/>
    </location>
</feature>
<comment type="cofactor">
    <cofactor evidence="7">
        <name>Zn(2+)</name>
        <dbReference type="ChEBI" id="CHEBI:29105"/>
    </cofactor>
    <text evidence="7">Binds 1 zinc ion per subunit.</text>
</comment>
<gene>
    <name evidence="9" type="primary">tgt-2</name>
    <name evidence="7" type="synonym">tgt</name>
    <name evidence="9" type="ORF">DSCA_35550</name>
</gene>
<feature type="binding site" evidence="7">
    <location>
        <position position="304"/>
    </location>
    <ligand>
        <name>Zn(2+)</name>
        <dbReference type="ChEBI" id="CHEBI:29105"/>
    </ligand>
</feature>
<dbReference type="InterPro" id="IPR036511">
    <property type="entry name" value="TGT-like_sf"/>
</dbReference>
<evidence type="ECO:0000256" key="4">
    <source>
        <dbReference type="ARBA" id="ARBA00022694"/>
    </source>
</evidence>
<dbReference type="InterPro" id="IPR050076">
    <property type="entry name" value="ArchSynthase1/Queuine_TRR"/>
</dbReference>
<evidence type="ECO:0000313" key="10">
    <source>
        <dbReference type="Proteomes" id="UP000427906"/>
    </source>
</evidence>
<sequence>MIDFKLISQSGAARAGVFDTLHGQIETPVFMPVGTLATVKALSPEELKAAGAQIILGNTYHLYLRPGCDIVGRFAGLHRFMHWDRPILTDSGGFQVFSLAKLRKLTEAGYAFQSHIDGSRHMLSPEKSIEVQICLNSDIIMCLDQCLEHPASHEQAVAALELTTRWAARCKTFWREQTECRNSLFGIVQGGMFADLRQRSAEAIAEIGFPGYAIGGLSVGEPKDLMMEMAAHTLPLLPADRPRYIMGVGTPEDLVELVALGADMFDCVMPTRNARNGQMFTDRGTINICNARFRDDEGPVDPSCDCYTCRHYSLAYLRHLYTAREILAYRLNSIHNVHYYVNLVNSMREAILAGTFDQFRKAFYTKREG</sequence>
<dbReference type="KEGG" id="dalk:DSCA_35550"/>
<dbReference type="GO" id="GO:0008616">
    <property type="term" value="P:tRNA queuosine(34) biosynthetic process"/>
    <property type="evidence" value="ECO:0007669"/>
    <property type="project" value="UniProtKB-UniRule"/>
</dbReference>
<keyword evidence="2 7" id="KW-0328">Glycosyltransferase</keyword>
<comment type="pathway">
    <text evidence="1 7">tRNA modification; tRNA-queuosine biosynthesis.</text>
</comment>
<evidence type="ECO:0000256" key="5">
    <source>
        <dbReference type="ARBA" id="ARBA00022785"/>
    </source>
</evidence>
<evidence type="ECO:0000256" key="7">
    <source>
        <dbReference type="HAMAP-Rule" id="MF_00168"/>
    </source>
</evidence>
<feature type="binding site" evidence="7">
    <location>
        <position position="335"/>
    </location>
    <ligand>
        <name>Zn(2+)</name>
        <dbReference type="ChEBI" id="CHEBI:29105"/>
    </ligand>
</feature>
<keyword evidence="4 7" id="KW-0819">tRNA processing</keyword>
<dbReference type="InterPro" id="IPR002616">
    <property type="entry name" value="tRNA_ribo_trans-like"/>
</dbReference>
<protein>
    <recommendedName>
        <fullName evidence="7">Queuine tRNA-ribosyltransferase</fullName>
        <ecNumber evidence="7">2.4.2.29</ecNumber>
    </recommendedName>
    <alternativeName>
        <fullName evidence="7">Guanine insertion enzyme</fullName>
    </alternativeName>
    <alternativeName>
        <fullName evidence="7">tRNA-guanine transglycosylase</fullName>
    </alternativeName>
</protein>
<organism evidence="9 10">
    <name type="scientific">Desulfosarcina alkanivorans</name>
    <dbReference type="NCBI Taxonomy" id="571177"/>
    <lineage>
        <taxon>Bacteria</taxon>
        <taxon>Pseudomonadati</taxon>
        <taxon>Thermodesulfobacteriota</taxon>
        <taxon>Desulfobacteria</taxon>
        <taxon>Desulfobacterales</taxon>
        <taxon>Desulfosarcinaceae</taxon>
        <taxon>Desulfosarcina</taxon>
    </lineage>
</organism>
<keyword evidence="10" id="KW-1185">Reference proteome</keyword>